<dbReference type="RefSeq" id="WP_009248902.1">
    <property type="nucleotide sequence ID" value="NZ_CAJLHJ010000001.1"/>
</dbReference>
<dbReference type="Gene3D" id="3.90.1720.10">
    <property type="entry name" value="endopeptidase domain like (from Nostoc punctiforme)"/>
    <property type="match status" value="1"/>
</dbReference>
<evidence type="ECO:0000313" key="9">
    <source>
        <dbReference type="EMBL" id="MSS41876.1"/>
    </source>
</evidence>
<keyword evidence="2" id="KW-0645">Protease</keyword>
<dbReference type="Pfam" id="PF01473">
    <property type="entry name" value="Choline_bind_1"/>
    <property type="match status" value="5"/>
</dbReference>
<proteinExistence type="inferred from homology"/>
<dbReference type="Gene3D" id="2.10.270.10">
    <property type="entry name" value="Cholin Binding"/>
    <property type="match status" value="4"/>
</dbReference>
<dbReference type="AlphaFoldDB" id="A0A844F8K8"/>
<sequence length="530" mass="59482">MKRIIVQSLVLMSVLFLWTGMAEASEEIVGAGQEEASIEDAQGEDLQDASDLIDEALDEELAYQKNIETEAEEASVYQENIETGAEEATLYVRAAAKSGKWVLNRTGWWFAYKDGTWPMGEIVEINGTRYGFNEAGYMVTGWYLDGSGWYYFNADGSMYSGWLLSSNTWYYLDDADVDCPGRMLSDCEKEIRGNKYFFASSGSLLVGWVLRPEGWYYADASGAAQKGWLLLGNAWYYLDGNNAEYPCLMTAGGWQMIDGQYYYLTGSGAMASNWLLIEEGWYYLGMDGARKTGWQMIGGIWYYLDGENAEYPGLMVNDGWQMIGGQYYYLTGSGAMASNWLLLEEGWYYLGADGARKTGWQMIGGSWYYFYQKDDPNGGIYGVMATSGIIDGWKITESGVAVYDIQGKIEEIKKYITVPYVYGGTTTSGWDCSGFTQWALYYLGGVTIPRTTTQQAVGGVNIYKDDMSVWKPGDVLVYSSRGSYTHVALYLGDGMLMHALNYKYGTLIQGVEYYEQWDSGNVLALVRRYL</sequence>
<accession>A0A844F8K8</accession>
<dbReference type="PANTHER" id="PTHR47053:SF1">
    <property type="entry name" value="MUREIN DD-ENDOPEPTIDASE MEPH-RELATED"/>
    <property type="match status" value="1"/>
</dbReference>
<dbReference type="InterPro" id="IPR038765">
    <property type="entry name" value="Papain-like_cys_pep_sf"/>
</dbReference>
<dbReference type="EMBL" id="VUMB01000057">
    <property type="protein sequence ID" value="MSS41876.1"/>
    <property type="molecule type" value="Genomic_DNA"/>
</dbReference>
<dbReference type="GO" id="GO:0008234">
    <property type="term" value="F:cysteine-type peptidase activity"/>
    <property type="evidence" value="ECO:0007669"/>
    <property type="project" value="UniProtKB-KW"/>
</dbReference>
<dbReference type="InterPro" id="IPR051202">
    <property type="entry name" value="Peptidase_C40"/>
</dbReference>
<keyword evidence="5" id="KW-0788">Thiol protease</keyword>
<keyword evidence="3" id="KW-0677">Repeat</keyword>
<evidence type="ECO:0000256" key="3">
    <source>
        <dbReference type="ARBA" id="ARBA00022737"/>
    </source>
</evidence>
<gene>
    <name evidence="9" type="ORF">FYJ37_16520</name>
</gene>
<comment type="caution">
    <text evidence="9">The sequence shown here is derived from an EMBL/GenBank/DDBJ whole genome shotgun (WGS) entry which is preliminary data.</text>
</comment>
<protein>
    <recommendedName>
        <fullName evidence="8">NlpC/P60 domain-containing protein</fullName>
    </recommendedName>
</protein>
<keyword evidence="4" id="KW-0378">Hydrolase</keyword>
<dbReference type="InterPro" id="IPR018337">
    <property type="entry name" value="Cell_wall/Cho-bd_repeat"/>
</dbReference>
<feature type="chain" id="PRO_5032540604" description="NlpC/P60 domain-containing protein" evidence="7">
    <location>
        <begin position="25"/>
        <end position="530"/>
    </location>
</feature>
<dbReference type="PANTHER" id="PTHR47053">
    <property type="entry name" value="MUREIN DD-ENDOPEPTIDASE MEPH-RELATED"/>
    <property type="match status" value="1"/>
</dbReference>
<dbReference type="PROSITE" id="PS51935">
    <property type="entry name" value="NLPC_P60"/>
    <property type="match status" value="1"/>
</dbReference>
<dbReference type="Pfam" id="PF00877">
    <property type="entry name" value="NLPC_P60"/>
    <property type="match status" value="1"/>
</dbReference>
<dbReference type="GO" id="GO:0006508">
    <property type="term" value="P:proteolysis"/>
    <property type="evidence" value="ECO:0007669"/>
    <property type="project" value="UniProtKB-KW"/>
</dbReference>
<evidence type="ECO:0000256" key="5">
    <source>
        <dbReference type="ARBA" id="ARBA00022807"/>
    </source>
</evidence>
<evidence type="ECO:0000259" key="8">
    <source>
        <dbReference type="PROSITE" id="PS51935"/>
    </source>
</evidence>
<dbReference type="Pfam" id="PF19127">
    <property type="entry name" value="Choline_bind_3"/>
    <property type="match status" value="1"/>
</dbReference>
<organism evidence="9 10">
    <name type="scientific">Clostridium scindens (strain JCM 10418 / VPI 12708)</name>
    <dbReference type="NCBI Taxonomy" id="29347"/>
    <lineage>
        <taxon>Bacteria</taxon>
        <taxon>Bacillati</taxon>
        <taxon>Bacillota</taxon>
        <taxon>Clostridia</taxon>
        <taxon>Lachnospirales</taxon>
        <taxon>Lachnospiraceae</taxon>
    </lineage>
</organism>
<dbReference type="SUPFAM" id="SSF69360">
    <property type="entry name" value="Cell wall binding repeat"/>
    <property type="match status" value="2"/>
</dbReference>
<feature type="domain" description="NlpC/P60" evidence="8">
    <location>
        <begin position="402"/>
        <end position="530"/>
    </location>
</feature>
<reference evidence="9 10" key="1">
    <citation type="submission" date="2019-08" db="EMBL/GenBank/DDBJ databases">
        <title>In-depth cultivation of the pig gut microbiome towards novel bacterial diversity and tailored functional studies.</title>
        <authorList>
            <person name="Wylensek D."/>
            <person name="Hitch T.C.A."/>
            <person name="Clavel T."/>
        </authorList>
    </citation>
    <scope>NUCLEOTIDE SEQUENCE [LARGE SCALE GENOMIC DNA]</scope>
    <source>
        <strain evidence="9 10">BL-389-WT-3D</strain>
    </source>
</reference>
<dbReference type="InterPro" id="IPR000064">
    <property type="entry name" value="NLP_P60_dom"/>
</dbReference>
<name>A0A844F8K8_CLOSV</name>
<feature type="signal peptide" evidence="7">
    <location>
        <begin position="1"/>
        <end position="24"/>
    </location>
</feature>
<evidence type="ECO:0000256" key="2">
    <source>
        <dbReference type="ARBA" id="ARBA00022670"/>
    </source>
</evidence>
<evidence type="ECO:0000256" key="4">
    <source>
        <dbReference type="ARBA" id="ARBA00022801"/>
    </source>
</evidence>
<evidence type="ECO:0000256" key="6">
    <source>
        <dbReference type="PROSITE-ProRule" id="PRU00591"/>
    </source>
</evidence>
<feature type="repeat" description="Cell wall-binding" evidence="6">
    <location>
        <begin position="251"/>
        <end position="270"/>
    </location>
</feature>
<comment type="similarity">
    <text evidence="1">Belongs to the peptidase C40 family.</text>
</comment>
<keyword evidence="7" id="KW-0732">Signal</keyword>
<dbReference type="Proteomes" id="UP000462363">
    <property type="component" value="Unassembled WGS sequence"/>
</dbReference>
<evidence type="ECO:0000256" key="7">
    <source>
        <dbReference type="SAM" id="SignalP"/>
    </source>
</evidence>
<evidence type="ECO:0000256" key="1">
    <source>
        <dbReference type="ARBA" id="ARBA00007074"/>
    </source>
</evidence>
<feature type="repeat" description="Cell wall-binding" evidence="6">
    <location>
        <begin position="139"/>
        <end position="158"/>
    </location>
</feature>
<dbReference type="PROSITE" id="PS51170">
    <property type="entry name" value="CW"/>
    <property type="match status" value="2"/>
</dbReference>
<evidence type="ECO:0000313" key="10">
    <source>
        <dbReference type="Proteomes" id="UP000462363"/>
    </source>
</evidence>
<dbReference type="SUPFAM" id="SSF54001">
    <property type="entry name" value="Cysteine proteinases"/>
    <property type="match status" value="1"/>
</dbReference>